<feature type="compositionally biased region" description="Low complexity" evidence="1">
    <location>
        <begin position="536"/>
        <end position="545"/>
    </location>
</feature>
<sequence>MAEAQLDTRDGSAEYVSKLLGARGLGCSHYAAKKSKDKSAFPSRLGFFHKTAPDTRISYLETKLLCLDCLYLAVPNGFNFWSLLVDASPGAPDVSKLDAPPSMDLYPPLLKCGTEGFSPGSHPAVEPVIIPIPDVARAKEAWLWLQEERKPFYIDQLHLTTRRLLPLAKRAVQTDAVTVANYGLSFEKRQTVQSAPQVSSPRPTRSTPPTSIVRRKAVGSGASKTRSRIGSNRSLTPQSVAPSVDLERQSTNGSQNISDVDLSILSQATTATSFTEAAETAPKSHGLNSGSVIEVTCLPESNQQDSSLKESRPKTGSKEVKSSKKRKEKKESSKKVKPSPPAVSEATEAIVSVNGLPQVDSKTVEKHQGLATGTINLVATVEESAKTSGKLEEKSHTPSPMTNGSTSASITHSTILAESTTINVVNEHSGPKDTAPSATSVSKSNGRAEATTMNGSVQEHSHDLSTKLAEASTKATESTETSSKPKEKKRKKKDLAETKTAEPSSSTASAPGTISEAIKPALAEGDVKVKKDSSTKTKTSTSTSTNGSTPPQTNVAPAPKQGNPNPVNMLGIMEQGALIKHNPLPQPTTMVYFTSTSSSLPTPNGATNSAPKSLMLSARLLRQKPQSKTPKLSDRPHYTRNWSQYKQIEFESRVLLPSNNAANLLPAVSESKKHRSKEVADDSDANEPTAKKGSKVKDKSTKKTKTGGEPNVKHSSGTKERSPAKQRLSTKDKSTAVKANGHHSGSAMPTATKRNAPSTKTAKPAKVDKPHNHSSGSFKLGSGHANNKTASKPHGSKSRGSGGLSKGGGFKIGFEHSSNKSRSKHESKSEQKSRDWKSSHRHDTDDSDYSVKKAKKKPGERQENKKKEEEKVKPEDKIEEETTSDDTNSYGESTNDEQDQKPEAEEPGPTDLSSPSAKINATGVIEEPECPPATDPAQEETKPENLLDSSPDGPSISAQIDVTAGSPEAGNTTKPNPPYVASPPSNPNQEPSSSSADGVNTTEPDAIQQAPRPPNGSAPDNNPSSASADDNTQSRLFATESGATPNVIPEDSKTAASSAEPRTGDGSPDPSNAIKSEPAQQGANPPGPSAADRQVPWPSAAGDAKYTPPTAENTNKQESARRRSGSPSTAAQQPPSFSVDINATVTPRGRDNTPKPIATPSEQDPNTSTRGYPSAINPPVTSGDAGATESSRAGPPTSADGTQVHPSSSHFQPSININASGFPEPAKHEDVPSSRGSSRSRSSSSSSHRSRDVSPIGHGAYDGSDSESEKGSSSRDSSPARNGGPDEDVSDDAESVKDDANPIGIPSPASSRRSSVSSQWSLDGHHNGAPDNEAGQDENYTDHDHASVDGDGNSSDSESEKNHGSDDEDNDTDKDGDSSDDSDSDQENNPKDSSSDQGDNGDEGDSSSDSGDSSQEDGESEGEDNNDGDSSDQDNSEDGSSDSGGDSGTSDSESNDGDGENSDANSDSDQNDTGSERSDDDQDDRSDSDEESEDNEQDSDQQSEFYQDHSESEGGWSYDSDSD</sequence>
<feature type="compositionally biased region" description="Polar residues" evidence="1">
    <location>
        <begin position="1033"/>
        <end position="1044"/>
    </location>
</feature>
<feature type="compositionally biased region" description="Polar residues" evidence="1">
    <location>
        <begin position="249"/>
        <end position="258"/>
    </location>
</feature>
<feature type="region of interest" description="Disordered" evidence="1">
    <location>
        <begin position="300"/>
        <end position="346"/>
    </location>
</feature>
<feature type="compositionally biased region" description="Polar residues" evidence="1">
    <location>
        <begin position="222"/>
        <end position="241"/>
    </location>
</feature>
<comment type="caution">
    <text evidence="2">The sequence shown here is derived from an EMBL/GenBank/DDBJ whole genome shotgun (WGS) entry which is preliminary data.</text>
</comment>
<feature type="compositionally biased region" description="Polar residues" evidence="1">
    <location>
        <begin position="397"/>
        <end position="426"/>
    </location>
</feature>
<feature type="region of interest" description="Disordered" evidence="1">
    <location>
        <begin position="190"/>
        <end position="258"/>
    </location>
</feature>
<feature type="compositionally biased region" description="Acidic residues" evidence="1">
    <location>
        <begin position="1366"/>
        <end position="1386"/>
    </location>
</feature>
<feature type="compositionally biased region" description="Basic and acidic residues" evidence="1">
    <location>
        <begin position="525"/>
        <end position="535"/>
    </location>
</feature>
<evidence type="ECO:0000313" key="3">
    <source>
        <dbReference type="Proteomes" id="UP000554235"/>
    </source>
</evidence>
<feature type="compositionally biased region" description="Basic and acidic residues" evidence="1">
    <location>
        <begin position="857"/>
        <end position="876"/>
    </location>
</feature>
<reference evidence="2 3" key="1">
    <citation type="submission" date="2020-01" db="EMBL/GenBank/DDBJ databases">
        <title>Identification and distribution of gene clusters putatively required for synthesis of sphingolipid metabolism inhibitors in phylogenetically diverse species of the filamentous fungus Fusarium.</title>
        <authorList>
            <person name="Kim H.-S."/>
            <person name="Busman M."/>
            <person name="Brown D.W."/>
            <person name="Divon H."/>
            <person name="Uhlig S."/>
            <person name="Proctor R.H."/>
        </authorList>
    </citation>
    <scope>NUCLEOTIDE SEQUENCE [LARGE SCALE GENOMIC DNA]</scope>
    <source>
        <strain evidence="2 3">NRRL 20459</strain>
    </source>
</reference>
<feature type="compositionally biased region" description="Low complexity" evidence="1">
    <location>
        <begin position="1307"/>
        <end position="1321"/>
    </location>
</feature>
<feature type="compositionally biased region" description="Low complexity" evidence="1">
    <location>
        <begin position="1441"/>
        <end position="1452"/>
    </location>
</feature>
<feature type="compositionally biased region" description="Basic and acidic residues" evidence="1">
    <location>
        <begin position="307"/>
        <end position="322"/>
    </location>
</feature>
<feature type="compositionally biased region" description="Basic and acidic residues" evidence="1">
    <location>
        <begin position="717"/>
        <end position="735"/>
    </location>
</feature>
<feature type="compositionally biased region" description="Polar residues" evidence="1">
    <location>
        <begin position="546"/>
        <end position="555"/>
    </location>
</feature>
<feature type="compositionally biased region" description="Polar residues" evidence="1">
    <location>
        <begin position="747"/>
        <end position="761"/>
    </location>
</feature>
<feature type="compositionally biased region" description="Polar residues" evidence="1">
    <location>
        <begin position="1069"/>
        <end position="1083"/>
    </location>
</feature>
<feature type="compositionally biased region" description="Low complexity" evidence="1">
    <location>
        <begin position="1017"/>
        <end position="1031"/>
    </location>
</feature>
<feature type="compositionally biased region" description="Low complexity" evidence="1">
    <location>
        <begin position="1462"/>
        <end position="1472"/>
    </location>
</feature>
<feature type="compositionally biased region" description="Low complexity" evidence="1">
    <location>
        <begin position="199"/>
        <end position="211"/>
    </location>
</feature>
<feature type="compositionally biased region" description="Polar residues" evidence="1">
    <location>
        <begin position="436"/>
        <end position="458"/>
    </location>
</feature>
<keyword evidence="3" id="KW-1185">Reference proteome</keyword>
<feature type="compositionally biased region" description="Polar residues" evidence="1">
    <location>
        <begin position="1125"/>
        <end position="1145"/>
    </location>
</feature>
<feature type="compositionally biased region" description="Gly residues" evidence="1">
    <location>
        <begin position="800"/>
        <end position="811"/>
    </location>
</feature>
<feature type="compositionally biased region" description="Low complexity" evidence="1">
    <location>
        <begin position="1233"/>
        <end position="1247"/>
    </location>
</feature>
<dbReference type="Proteomes" id="UP000554235">
    <property type="component" value="Unassembled WGS sequence"/>
</dbReference>
<feature type="compositionally biased region" description="Acidic residues" evidence="1">
    <location>
        <begin position="1478"/>
        <end position="1501"/>
    </location>
</feature>
<evidence type="ECO:0000256" key="1">
    <source>
        <dbReference type="SAM" id="MobiDB-lite"/>
    </source>
</evidence>
<feature type="compositionally biased region" description="Basic and acidic residues" evidence="1">
    <location>
        <begin position="383"/>
        <end position="396"/>
    </location>
</feature>
<dbReference type="OrthoDB" id="5357217at2759"/>
<gene>
    <name evidence="2" type="ORF">FALBO_10338</name>
</gene>
<feature type="compositionally biased region" description="Acidic residues" evidence="1">
    <location>
        <begin position="1414"/>
        <end position="1440"/>
    </location>
</feature>
<feature type="region of interest" description="Disordered" evidence="1">
    <location>
        <begin position="383"/>
        <end position="569"/>
    </location>
</feature>
<feature type="compositionally biased region" description="Basic and acidic residues" evidence="1">
    <location>
        <begin position="813"/>
        <end position="844"/>
    </location>
</feature>
<feature type="compositionally biased region" description="Polar residues" evidence="1">
    <location>
        <begin position="1199"/>
        <end position="1219"/>
    </location>
</feature>
<accession>A0A8H4L807</accession>
<evidence type="ECO:0000313" key="2">
    <source>
        <dbReference type="EMBL" id="KAF4462853.1"/>
    </source>
</evidence>
<feature type="compositionally biased region" description="Low complexity" evidence="1">
    <location>
        <begin position="501"/>
        <end position="513"/>
    </location>
</feature>
<feature type="compositionally biased region" description="Polar residues" evidence="1">
    <location>
        <begin position="1160"/>
        <end position="1171"/>
    </location>
</feature>
<feature type="region of interest" description="Disordered" evidence="1">
    <location>
        <begin position="666"/>
        <end position="1523"/>
    </location>
</feature>
<protein>
    <submittedName>
        <fullName evidence="2">Gram-positive signal peptide YSIRK family</fullName>
    </submittedName>
</protein>
<proteinExistence type="predicted"/>
<feature type="region of interest" description="Disordered" evidence="1">
    <location>
        <begin position="595"/>
        <end position="640"/>
    </location>
</feature>
<feature type="compositionally biased region" description="Low complexity" evidence="1">
    <location>
        <begin position="469"/>
        <end position="482"/>
    </location>
</feature>
<organism evidence="2 3">
    <name type="scientific">Fusarium albosuccineum</name>
    <dbReference type="NCBI Taxonomy" id="1237068"/>
    <lineage>
        <taxon>Eukaryota</taxon>
        <taxon>Fungi</taxon>
        <taxon>Dikarya</taxon>
        <taxon>Ascomycota</taxon>
        <taxon>Pezizomycotina</taxon>
        <taxon>Sordariomycetes</taxon>
        <taxon>Hypocreomycetidae</taxon>
        <taxon>Hypocreales</taxon>
        <taxon>Nectriaceae</taxon>
        <taxon>Fusarium</taxon>
        <taxon>Fusarium decemcellulare species complex</taxon>
    </lineage>
</organism>
<dbReference type="EMBL" id="JAADYS010001468">
    <property type="protein sequence ID" value="KAF4462853.1"/>
    <property type="molecule type" value="Genomic_DNA"/>
</dbReference>
<feature type="compositionally biased region" description="Polar residues" evidence="1">
    <location>
        <begin position="595"/>
        <end position="611"/>
    </location>
</feature>
<name>A0A8H4L807_9HYPO</name>
<feature type="compositionally biased region" description="Pro residues" evidence="1">
    <location>
        <begin position="975"/>
        <end position="986"/>
    </location>
</feature>